<organism evidence="10 11">
    <name type="scientific">Candidatus Doudnabacteria bacterium RIFCSPHIGHO2_01_FULL_46_14</name>
    <dbReference type="NCBI Taxonomy" id="1817824"/>
    <lineage>
        <taxon>Bacteria</taxon>
        <taxon>Candidatus Doudnaibacteriota</taxon>
    </lineage>
</organism>
<dbReference type="PANTHER" id="PTHR33175">
    <property type="entry name" value="DNA-BINDING PROTEIN HU"/>
    <property type="match status" value="1"/>
</dbReference>
<dbReference type="Proteomes" id="UP000176864">
    <property type="component" value="Unassembled WGS sequence"/>
</dbReference>
<comment type="caution">
    <text evidence="10">The sequence shown here is derived from an EMBL/GenBank/DDBJ whole genome shotgun (WGS) entry which is preliminary data.</text>
</comment>
<keyword evidence="4" id="KW-0235">DNA replication</keyword>
<name>A0A1F5NNI0_9BACT</name>
<reference evidence="10 11" key="1">
    <citation type="journal article" date="2016" name="Nat. Commun.">
        <title>Thousands of microbial genomes shed light on interconnected biogeochemical processes in an aquifer system.</title>
        <authorList>
            <person name="Anantharaman K."/>
            <person name="Brown C.T."/>
            <person name="Hug L.A."/>
            <person name="Sharon I."/>
            <person name="Castelle C.J."/>
            <person name="Probst A.J."/>
            <person name="Thomas B.C."/>
            <person name="Singh A."/>
            <person name="Wilkins M.J."/>
            <person name="Karaoz U."/>
            <person name="Brodie E.L."/>
            <person name="Williams K.H."/>
            <person name="Hubbard S.S."/>
            <person name="Banfield J.F."/>
        </authorList>
    </citation>
    <scope>NUCLEOTIDE SEQUENCE [LARGE SCALE GENOMIC DNA]</scope>
</reference>
<dbReference type="SMART" id="SM00411">
    <property type="entry name" value="BHL"/>
    <property type="match status" value="1"/>
</dbReference>
<evidence type="ECO:0000313" key="11">
    <source>
        <dbReference type="Proteomes" id="UP000176864"/>
    </source>
</evidence>
<evidence type="ECO:0000256" key="9">
    <source>
        <dbReference type="RuleBase" id="RU003939"/>
    </source>
</evidence>
<evidence type="ECO:0000256" key="8">
    <source>
        <dbReference type="ARBA" id="ARBA00046140"/>
    </source>
</evidence>
<evidence type="ECO:0000256" key="3">
    <source>
        <dbReference type="ARBA" id="ARBA00016145"/>
    </source>
</evidence>
<comment type="function">
    <text evidence="8">DNA-binding protein that plays a critical role in nucleoid compaction, genome replication and DNA replication and transcription. Binds to both ssDNA and dsDNA with a binding site covering about 15 nucleotides. Displays DNA-supercoiling activity only when associated with the viral DNA topoisomerase 2.</text>
</comment>
<dbReference type="SUPFAM" id="SSF47729">
    <property type="entry name" value="IHF-like DNA-binding proteins"/>
    <property type="match status" value="1"/>
</dbReference>
<evidence type="ECO:0000256" key="6">
    <source>
        <dbReference type="ARBA" id="ARBA00033120"/>
    </source>
</evidence>
<protein>
    <recommendedName>
        <fullName evidence="3">Viral histone-like protein</fullName>
    </recommendedName>
    <alternativeName>
        <fullName evidence="7">DNA-binding protein pA104R</fullName>
    </alternativeName>
    <alternativeName>
        <fullName evidence="6">pA104R</fullName>
    </alternativeName>
</protein>
<dbReference type="InterPro" id="IPR000119">
    <property type="entry name" value="Hist_DNA-bd"/>
</dbReference>
<sequence>MGKMTKSEILSALAEGTTMSKKEIGEFMEKVANLAYKEVKNNGEFVLPGLGKLVKIKRAARMGRNPATGESISIPAKTVVKFRVAKAAKEAVL</sequence>
<proteinExistence type="inferred from homology"/>
<evidence type="ECO:0000256" key="1">
    <source>
        <dbReference type="ARBA" id="ARBA00004328"/>
    </source>
</evidence>
<dbReference type="GO" id="GO:0030527">
    <property type="term" value="F:structural constituent of chromatin"/>
    <property type="evidence" value="ECO:0007669"/>
    <property type="project" value="InterPro"/>
</dbReference>
<dbReference type="AlphaFoldDB" id="A0A1F5NNI0"/>
<dbReference type="GO" id="GO:0003677">
    <property type="term" value="F:DNA binding"/>
    <property type="evidence" value="ECO:0007669"/>
    <property type="project" value="UniProtKB-KW"/>
</dbReference>
<evidence type="ECO:0000256" key="7">
    <source>
        <dbReference type="ARBA" id="ARBA00033227"/>
    </source>
</evidence>
<evidence type="ECO:0000313" key="10">
    <source>
        <dbReference type="EMBL" id="OGE79084.1"/>
    </source>
</evidence>
<gene>
    <name evidence="10" type="ORF">A2751_05565</name>
</gene>
<dbReference type="STRING" id="1817824.A2751_05565"/>
<accession>A0A1F5NNI0</accession>
<dbReference type="GO" id="GO:0005829">
    <property type="term" value="C:cytosol"/>
    <property type="evidence" value="ECO:0007669"/>
    <property type="project" value="TreeGrafter"/>
</dbReference>
<evidence type="ECO:0000256" key="4">
    <source>
        <dbReference type="ARBA" id="ARBA00022705"/>
    </source>
</evidence>
<dbReference type="CDD" id="cd00591">
    <property type="entry name" value="HU_IHF"/>
    <property type="match status" value="1"/>
</dbReference>
<dbReference type="PRINTS" id="PR01727">
    <property type="entry name" value="DNABINDINGHU"/>
</dbReference>
<dbReference type="PANTHER" id="PTHR33175:SF13">
    <property type="entry name" value="HISTONE-LIKE PROTEIN"/>
    <property type="match status" value="1"/>
</dbReference>
<evidence type="ECO:0000256" key="2">
    <source>
        <dbReference type="ARBA" id="ARBA00011738"/>
    </source>
</evidence>
<evidence type="ECO:0000256" key="5">
    <source>
        <dbReference type="ARBA" id="ARBA00022921"/>
    </source>
</evidence>
<keyword evidence="5" id="KW-0426">Late protein</keyword>
<comment type="similarity">
    <text evidence="9">Belongs to the bacterial histone-like protein family.</text>
</comment>
<dbReference type="GO" id="GO:0006260">
    <property type="term" value="P:DNA replication"/>
    <property type="evidence" value="ECO:0007669"/>
    <property type="project" value="UniProtKB-KW"/>
</dbReference>
<comment type="subunit">
    <text evidence="2">Homodimer.</text>
</comment>
<dbReference type="InterPro" id="IPR010992">
    <property type="entry name" value="IHF-like_DNA-bd_dom_sf"/>
</dbReference>
<comment type="subcellular location">
    <subcellularLocation>
        <location evidence="1">Virion</location>
    </subcellularLocation>
</comment>
<keyword evidence="10" id="KW-0238">DNA-binding</keyword>
<dbReference type="EMBL" id="MFEK01000007">
    <property type="protein sequence ID" value="OGE79084.1"/>
    <property type="molecule type" value="Genomic_DNA"/>
</dbReference>
<dbReference type="Gene3D" id="4.10.520.10">
    <property type="entry name" value="IHF-like DNA-binding proteins"/>
    <property type="match status" value="1"/>
</dbReference>
<dbReference type="Pfam" id="PF00216">
    <property type="entry name" value="Bac_DNA_binding"/>
    <property type="match status" value="1"/>
</dbReference>